<protein>
    <submittedName>
        <fullName evidence="2 3">Uncharacterized protein</fullName>
    </submittedName>
</protein>
<feature type="compositionally biased region" description="Basic and acidic residues" evidence="1">
    <location>
        <begin position="46"/>
        <end position="62"/>
    </location>
</feature>
<dbReference type="Gramene" id="Pp3c3_37889V3.1">
    <property type="protein sequence ID" value="PAC:32941248.CDS.1"/>
    <property type="gene ID" value="Pp3c3_37889"/>
</dbReference>
<keyword evidence="4" id="KW-1185">Reference proteome</keyword>
<evidence type="ECO:0000313" key="3">
    <source>
        <dbReference type="EnsemblPlants" id="PAC:32941248.CDS.1"/>
    </source>
</evidence>
<name>A0A2K1KXP4_PHYPA</name>
<reference evidence="2 4" key="1">
    <citation type="journal article" date="2008" name="Science">
        <title>The Physcomitrella genome reveals evolutionary insights into the conquest of land by plants.</title>
        <authorList>
            <person name="Rensing S."/>
            <person name="Lang D."/>
            <person name="Zimmer A."/>
            <person name="Terry A."/>
            <person name="Salamov A."/>
            <person name="Shapiro H."/>
            <person name="Nishiyama T."/>
            <person name="Perroud P.-F."/>
            <person name="Lindquist E."/>
            <person name="Kamisugi Y."/>
            <person name="Tanahashi T."/>
            <person name="Sakakibara K."/>
            <person name="Fujita T."/>
            <person name="Oishi K."/>
            <person name="Shin-I T."/>
            <person name="Kuroki Y."/>
            <person name="Toyoda A."/>
            <person name="Suzuki Y."/>
            <person name="Hashimoto A."/>
            <person name="Yamaguchi K."/>
            <person name="Sugano A."/>
            <person name="Kohara Y."/>
            <person name="Fujiyama A."/>
            <person name="Anterola A."/>
            <person name="Aoki S."/>
            <person name="Ashton N."/>
            <person name="Barbazuk W.B."/>
            <person name="Barker E."/>
            <person name="Bennetzen J."/>
            <person name="Bezanilla M."/>
            <person name="Blankenship R."/>
            <person name="Cho S.H."/>
            <person name="Dutcher S."/>
            <person name="Estelle M."/>
            <person name="Fawcett J.A."/>
            <person name="Gundlach H."/>
            <person name="Hanada K."/>
            <person name="Heyl A."/>
            <person name="Hicks K.A."/>
            <person name="Hugh J."/>
            <person name="Lohr M."/>
            <person name="Mayer K."/>
            <person name="Melkozernov A."/>
            <person name="Murata T."/>
            <person name="Nelson D."/>
            <person name="Pils B."/>
            <person name="Prigge M."/>
            <person name="Reiss B."/>
            <person name="Renner T."/>
            <person name="Rombauts S."/>
            <person name="Rushton P."/>
            <person name="Sanderfoot A."/>
            <person name="Schween G."/>
            <person name="Shiu S.-H."/>
            <person name="Stueber K."/>
            <person name="Theodoulou F.L."/>
            <person name="Tu H."/>
            <person name="Van de Peer Y."/>
            <person name="Verrier P.J."/>
            <person name="Waters E."/>
            <person name="Wood A."/>
            <person name="Yang L."/>
            <person name="Cove D."/>
            <person name="Cuming A."/>
            <person name="Hasebe M."/>
            <person name="Lucas S."/>
            <person name="Mishler D.B."/>
            <person name="Reski R."/>
            <person name="Grigoriev I."/>
            <person name="Quatrano R.S."/>
            <person name="Boore J.L."/>
        </authorList>
    </citation>
    <scope>NUCLEOTIDE SEQUENCE [LARGE SCALE GENOMIC DNA]</scope>
    <source>
        <strain evidence="3 4">cv. Gransden 2004</strain>
    </source>
</reference>
<evidence type="ECO:0000313" key="2">
    <source>
        <dbReference type="EMBL" id="PNR58541.1"/>
    </source>
</evidence>
<reference evidence="3" key="3">
    <citation type="submission" date="2020-12" db="UniProtKB">
        <authorList>
            <consortium name="EnsemblPlants"/>
        </authorList>
    </citation>
    <scope>IDENTIFICATION</scope>
</reference>
<feature type="region of interest" description="Disordered" evidence="1">
    <location>
        <begin position="1"/>
        <end position="78"/>
    </location>
</feature>
<dbReference type="AlphaFoldDB" id="A0A2K1KXP4"/>
<dbReference type="EMBL" id="ABEU02000003">
    <property type="protein sequence ID" value="PNR58541.1"/>
    <property type="molecule type" value="Genomic_DNA"/>
</dbReference>
<evidence type="ECO:0000256" key="1">
    <source>
        <dbReference type="SAM" id="MobiDB-lite"/>
    </source>
</evidence>
<sequence length="78" mass="8705">MFVLKERERKQARKTSSKGGFHQPDFSTPCSSSKHKHLGGITAEQIPKEARKSITEVEERPWCRSGPQHGAHFGSTAT</sequence>
<accession>A0A2K1KXP4</accession>
<reference evidence="2 4" key="2">
    <citation type="journal article" date="2018" name="Plant J.">
        <title>The Physcomitrella patens chromosome-scale assembly reveals moss genome structure and evolution.</title>
        <authorList>
            <person name="Lang D."/>
            <person name="Ullrich K.K."/>
            <person name="Murat F."/>
            <person name="Fuchs J."/>
            <person name="Jenkins J."/>
            <person name="Haas F.B."/>
            <person name="Piednoel M."/>
            <person name="Gundlach H."/>
            <person name="Van Bel M."/>
            <person name="Meyberg R."/>
            <person name="Vives C."/>
            <person name="Morata J."/>
            <person name="Symeonidi A."/>
            <person name="Hiss M."/>
            <person name="Muchero W."/>
            <person name="Kamisugi Y."/>
            <person name="Saleh O."/>
            <person name="Blanc G."/>
            <person name="Decker E.L."/>
            <person name="van Gessel N."/>
            <person name="Grimwood J."/>
            <person name="Hayes R.D."/>
            <person name="Graham S.W."/>
            <person name="Gunter L.E."/>
            <person name="McDaniel S.F."/>
            <person name="Hoernstein S.N.W."/>
            <person name="Larsson A."/>
            <person name="Li F.W."/>
            <person name="Perroud P.F."/>
            <person name="Phillips J."/>
            <person name="Ranjan P."/>
            <person name="Rokshar D.S."/>
            <person name="Rothfels C.J."/>
            <person name="Schneider L."/>
            <person name="Shu S."/>
            <person name="Stevenson D.W."/>
            <person name="Thummler F."/>
            <person name="Tillich M."/>
            <person name="Villarreal Aguilar J.C."/>
            <person name="Widiez T."/>
            <person name="Wong G.K."/>
            <person name="Wymore A."/>
            <person name="Zhang Y."/>
            <person name="Zimmer A.D."/>
            <person name="Quatrano R.S."/>
            <person name="Mayer K.F.X."/>
            <person name="Goodstein D."/>
            <person name="Casacuberta J.M."/>
            <person name="Vandepoele K."/>
            <person name="Reski R."/>
            <person name="Cuming A.C."/>
            <person name="Tuskan G.A."/>
            <person name="Maumus F."/>
            <person name="Salse J."/>
            <person name="Schmutz J."/>
            <person name="Rensing S.A."/>
        </authorList>
    </citation>
    <scope>NUCLEOTIDE SEQUENCE [LARGE SCALE GENOMIC DNA]</scope>
    <source>
        <strain evidence="3 4">cv. Gransden 2004</strain>
    </source>
</reference>
<organism evidence="2">
    <name type="scientific">Physcomitrium patens</name>
    <name type="common">Spreading-leaved earth moss</name>
    <name type="synonym">Physcomitrella patens</name>
    <dbReference type="NCBI Taxonomy" id="3218"/>
    <lineage>
        <taxon>Eukaryota</taxon>
        <taxon>Viridiplantae</taxon>
        <taxon>Streptophyta</taxon>
        <taxon>Embryophyta</taxon>
        <taxon>Bryophyta</taxon>
        <taxon>Bryophytina</taxon>
        <taxon>Bryopsida</taxon>
        <taxon>Funariidae</taxon>
        <taxon>Funariales</taxon>
        <taxon>Funariaceae</taxon>
        <taxon>Physcomitrium</taxon>
    </lineage>
</organism>
<proteinExistence type="predicted"/>
<evidence type="ECO:0000313" key="4">
    <source>
        <dbReference type="Proteomes" id="UP000006727"/>
    </source>
</evidence>
<dbReference type="Proteomes" id="UP000006727">
    <property type="component" value="Chromosome 3"/>
</dbReference>
<dbReference type="InParanoid" id="A0A2K1KXP4"/>
<dbReference type="EnsemblPlants" id="Pp3c3_37889V3.1">
    <property type="protein sequence ID" value="PAC:32941248.CDS.1"/>
    <property type="gene ID" value="Pp3c3_37889"/>
</dbReference>
<gene>
    <name evidence="2" type="ORF">PHYPA_005536</name>
</gene>